<dbReference type="RefSeq" id="WP_172694637.1">
    <property type="nucleotide sequence ID" value="NZ_MK671725.1"/>
</dbReference>
<dbReference type="PROSITE" id="PS51257">
    <property type="entry name" value="PROKAR_LIPOPROTEIN"/>
    <property type="match status" value="1"/>
</dbReference>
<protein>
    <recommendedName>
        <fullName evidence="3">EexN family lipoprotein</fullName>
    </recommendedName>
</protein>
<sequence length="84" mass="9263">MTAMKKIVCLLPLFAALAACGEANTKEWYMQHDKERAVRVAECRNNAKEQVSADCQNALAAEAQVVTMGKGQSDYSIDLKLDKK</sequence>
<feature type="chain" id="PRO_5021928954" description="EexN family lipoprotein" evidence="1">
    <location>
        <begin position="22"/>
        <end position="84"/>
    </location>
</feature>
<keyword evidence="2" id="KW-0614">Plasmid</keyword>
<evidence type="ECO:0000313" key="2">
    <source>
        <dbReference type="EMBL" id="QDH75810.1"/>
    </source>
</evidence>
<evidence type="ECO:0008006" key="3">
    <source>
        <dbReference type="Google" id="ProtNLM"/>
    </source>
</evidence>
<organism evidence="2">
    <name type="scientific">Pseudomonas mosselii</name>
    <dbReference type="NCBI Taxonomy" id="78327"/>
    <lineage>
        <taxon>Bacteria</taxon>
        <taxon>Pseudomonadati</taxon>
        <taxon>Pseudomonadota</taxon>
        <taxon>Gammaproteobacteria</taxon>
        <taxon>Pseudomonadales</taxon>
        <taxon>Pseudomonadaceae</taxon>
        <taxon>Pseudomonas</taxon>
    </lineage>
</organism>
<geneLocation type="plasmid" evidence="2">
    <name>pMOS94</name>
</geneLocation>
<dbReference type="EMBL" id="MK671725">
    <property type="protein sequence ID" value="QDH75810.1"/>
    <property type="molecule type" value="Genomic_DNA"/>
</dbReference>
<dbReference type="AlphaFoldDB" id="A0A514C861"/>
<reference evidence="2" key="1">
    <citation type="journal article" date="2019" name="Front. Microbiol.">
        <title>Identification of a Novel Plasmid Lineage Associated With the Dissemination of Metallo-beta-Lactamase Genes Among Pseudomonads.</title>
        <authorList>
            <person name="Di Pilato V."/>
            <person name="Antonelli A."/>
            <person name="Giani T."/>
            <person name="Henrici De Angelis L."/>
            <person name="Rossolini G.M."/>
            <person name="Pollini S."/>
        </authorList>
    </citation>
    <scope>NUCLEOTIDE SEQUENCE</scope>
    <source>
        <strain evidence="2">AM/94</strain>
        <plasmid evidence="2">pMOS94</plasmid>
    </source>
</reference>
<keyword evidence="1" id="KW-0732">Signal</keyword>
<accession>A0A514C861</accession>
<feature type="signal peptide" evidence="1">
    <location>
        <begin position="1"/>
        <end position="21"/>
    </location>
</feature>
<evidence type="ECO:0000256" key="1">
    <source>
        <dbReference type="SAM" id="SignalP"/>
    </source>
</evidence>
<dbReference type="InterPro" id="IPR047937">
    <property type="entry name" value="Eex_IncN-like"/>
</dbReference>
<proteinExistence type="predicted"/>
<dbReference type="NCBIfam" id="NF033894">
    <property type="entry name" value="Eex_IncN"/>
    <property type="match status" value="1"/>
</dbReference>
<name>A0A514C861_9PSED</name>